<proteinExistence type="inferred from homology"/>
<comment type="domain">
    <text evidence="12">Contains an N-terminal zinc-binding domain, a central core domain that contains the primase activity, and a C-terminal DnaB-binding domain.</text>
</comment>
<dbReference type="SMART" id="SM00400">
    <property type="entry name" value="ZnF_CHCC"/>
    <property type="match status" value="1"/>
</dbReference>
<evidence type="ECO:0000256" key="12">
    <source>
        <dbReference type="HAMAP-Rule" id="MF_00974"/>
    </source>
</evidence>
<dbReference type="InterPro" id="IPR013264">
    <property type="entry name" value="DNAG_N"/>
</dbReference>
<comment type="cofactor">
    <cofactor evidence="12 13 14">
        <name>Zn(2+)</name>
        <dbReference type="ChEBI" id="CHEBI:29105"/>
    </cofactor>
    <text evidence="12 13 14">Binds 1 zinc ion per monomer.</text>
</comment>
<dbReference type="Gene3D" id="3.90.580.10">
    <property type="entry name" value="Zinc finger, CHC2-type domain"/>
    <property type="match status" value="1"/>
</dbReference>
<dbReference type="GO" id="GO:1990077">
    <property type="term" value="C:primosome complex"/>
    <property type="evidence" value="ECO:0007669"/>
    <property type="project" value="UniProtKB-KW"/>
</dbReference>
<protein>
    <recommendedName>
        <fullName evidence="12 13">DNA primase</fullName>
        <ecNumber evidence="12">2.7.7.101</ecNumber>
    </recommendedName>
</protein>
<evidence type="ECO:0000256" key="11">
    <source>
        <dbReference type="ARBA" id="ARBA00023163"/>
    </source>
</evidence>
<dbReference type="GO" id="GO:0005737">
    <property type="term" value="C:cytoplasm"/>
    <property type="evidence" value="ECO:0007669"/>
    <property type="project" value="TreeGrafter"/>
</dbReference>
<gene>
    <name evidence="12" type="primary">dnaG</name>
    <name evidence="16" type="ORF">GZ78_20240</name>
</gene>
<keyword evidence="9" id="KW-0460">Magnesium</keyword>
<sequence>MAGRIPQTFIDDLLNRLDIVDIVDSRVKLKKTGRNYSACCPFHQEKTPSFTVSPEKQFYYCFGCGASGNAMGFVMDFDHLDFPAAVDSLASLAGLEVPREQSNQKRGPDHSPLYELMNKANHFYNEQLRKAQDAPRAIQYLKQRGLDGQTCKRFGIGFAPPGWNNLQNHLSENQEKEDQLVTTGMLVEKEETKSRYDRFRDRIMFPIHDTRGRIIAFGGRVLGDAKPKYLNSPESPIFHKGRELYGLYEAKKHNRHLERILVVEGYMDVVALAQQGINNAVATLGTATTLDHMQRLFKTVSEIVFCFDGDDAGRRAAWRALESTLPYMEDGKQARFLFLPQGEDPDSMVRQEGSDAFLERIKSTALSLDTFLFKELSDGIDLNTMDGRSRLATDAQPHLHKIPDGLFKQMLMQRLSEITGLNTDTLETYLNKKNDPEPVIEKPTYDNYSVPAEADYYSEAHYEPDISHNFQPQERTFERKPFKKGFKEKNEQPVAPAPLKVGRSIYAIRHLLCNPELATAVKAINELEGDEHPDTQLLIALIKTLQEQPKLPTIALIAQWHGTQHGIRLQEIASLELGHQPNDEEFHEAIERIRDTVRELEHKQAAHSLKQTFSQKKPGQIDSAQRSVLEALLEKKKKKLGIKPSTNTSK</sequence>
<keyword evidence="4 12" id="KW-0548">Nucleotidyltransferase</keyword>
<evidence type="ECO:0000256" key="1">
    <source>
        <dbReference type="ARBA" id="ARBA00022478"/>
    </source>
</evidence>
<dbReference type="InterPro" id="IPR050219">
    <property type="entry name" value="DnaG_primase"/>
</dbReference>
<dbReference type="Gene3D" id="3.90.980.10">
    <property type="entry name" value="DNA primase, catalytic core, N-terminal domain"/>
    <property type="match status" value="1"/>
</dbReference>
<comment type="function">
    <text evidence="12 13">RNA polymerase that catalyzes the synthesis of short RNA molecules used as primers for DNA polymerase during DNA replication.</text>
</comment>
<dbReference type="PIRSF" id="PIRSF002811">
    <property type="entry name" value="DnaG"/>
    <property type="match status" value="1"/>
</dbReference>
<evidence type="ECO:0000256" key="9">
    <source>
        <dbReference type="ARBA" id="ARBA00022842"/>
    </source>
</evidence>
<dbReference type="Gene3D" id="1.10.860.10">
    <property type="entry name" value="DNAb Helicase, Chain A"/>
    <property type="match status" value="1"/>
</dbReference>
<keyword evidence="10 12" id="KW-0238">DNA-binding</keyword>
<dbReference type="Pfam" id="PF10410">
    <property type="entry name" value="DnaB_bind"/>
    <property type="match status" value="1"/>
</dbReference>
<keyword evidence="3 12" id="KW-0808">Transferase</keyword>
<dbReference type="GO" id="GO:0000428">
    <property type="term" value="C:DNA-directed RNA polymerase complex"/>
    <property type="evidence" value="ECO:0007669"/>
    <property type="project" value="UniProtKB-KW"/>
</dbReference>
<evidence type="ECO:0000256" key="5">
    <source>
        <dbReference type="ARBA" id="ARBA00022705"/>
    </source>
</evidence>
<accession>A0A081NET5</accession>
<dbReference type="Pfam" id="PF08275">
    <property type="entry name" value="DNAG_N"/>
    <property type="match status" value="1"/>
</dbReference>
<evidence type="ECO:0000256" key="13">
    <source>
        <dbReference type="PIRNR" id="PIRNR002811"/>
    </source>
</evidence>
<evidence type="ECO:0000256" key="14">
    <source>
        <dbReference type="PIRSR" id="PIRSR002811-1"/>
    </source>
</evidence>
<keyword evidence="8 12" id="KW-0862">Zinc</keyword>
<keyword evidence="2 12" id="KW-0639">Primosome</keyword>
<keyword evidence="1 12" id="KW-0240">DNA-directed RNA polymerase</keyword>
<dbReference type="SUPFAM" id="SSF117023">
    <property type="entry name" value="DNA primase DnaG, C-terminal domain"/>
    <property type="match status" value="1"/>
</dbReference>
<dbReference type="eggNOG" id="COG0358">
    <property type="taxonomic scope" value="Bacteria"/>
</dbReference>
<dbReference type="SMART" id="SM00493">
    <property type="entry name" value="TOPRIM"/>
    <property type="match status" value="1"/>
</dbReference>
<evidence type="ECO:0000256" key="4">
    <source>
        <dbReference type="ARBA" id="ARBA00022695"/>
    </source>
</evidence>
<evidence type="ECO:0000256" key="3">
    <source>
        <dbReference type="ARBA" id="ARBA00022679"/>
    </source>
</evidence>
<dbReference type="Gene3D" id="3.40.1360.10">
    <property type="match status" value="1"/>
</dbReference>
<dbReference type="InterPro" id="IPR016136">
    <property type="entry name" value="DNA_helicase_N/primase_C"/>
</dbReference>
<dbReference type="SUPFAM" id="SSF56731">
    <property type="entry name" value="DNA primase core"/>
    <property type="match status" value="1"/>
</dbReference>
<dbReference type="NCBIfam" id="TIGR01391">
    <property type="entry name" value="dnaG"/>
    <property type="match status" value="1"/>
</dbReference>
<keyword evidence="6 12" id="KW-0479">Metal-binding</keyword>
<dbReference type="Gene3D" id="1.20.50.20">
    <property type="entry name" value="DnaG, RNA polymerase domain, helical bundle"/>
    <property type="match status" value="1"/>
</dbReference>
<dbReference type="STRING" id="1137799.GZ78_20240"/>
<evidence type="ECO:0000256" key="7">
    <source>
        <dbReference type="ARBA" id="ARBA00022771"/>
    </source>
</evidence>
<dbReference type="GO" id="GO:0003899">
    <property type="term" value="F:DNA-directed RNA polymerase activity"/>
    <property type="evidence" value="ECO:0007669"/>
    <property type="project" value="UniProtKB-UniRule"/>
</dbReference>
<dbReference type="Pfam" id="PF13662">
    <property type="entry name" value="Toprim_4"/>
    <property type="match status" value="1"/>
</dbReference>
<dbReference type="InterPro" id="IPR036977">
    <property type="entry name" value="DNA_primase_Znf_CHC2"/>
</dbReference>
<comment type="catalytic activity">
    <reaction evidence="12">
        <text>ssDNA + n NTP = ssDNA/pppN(pN)n-1 hybrid + (n-1) diphosphate.</text>
        <dbReference type="EC" id="2.7.7.101"/>
    </reaction>
</comment>
<evidence type="ECO:0000256" key="8">
    <source>
        <dbReference type="ARBA" id="ARBA00022833"/>
    </source>
</evidence>
<dbReference type="CDD" id="cd03364">
    <property type="entry name" value="TOPRIM_DnaG_primases"/>
    <property type="match status" value="1"/>
</dbReference>
<evidence type="ECO:0000313" key="17">
    <source>
        <dbReference type="Proteomes" id="UP000028073"/>
    </source>
</evidence>
<dbReference type="GO" id="GO:0008270">
    <property type="term" value="F:zinc ion binding"/>
    <property type="evidence" value="ECO:0007669"/>
    <property type="project" value="UniProtKB-UniRule"/>
</dbReference>
<dbReference type="FunFam" id="3.40.1360.10:FF:000002">
    <property type="entry name" value="DNA primase"/>
    <property type="match status" value="1"/>
</dbReference>
<keyword evidence="11 12" id="KW-0804">Transcription</keyword>
<dbReference type="PANTHER" id="PTHR30313">
    <property type="entry name" value="DNA PRIMASE"/>
    <property type="match status" value="1"/>
</dbReference>
<dbReference type="GO" id="GO:0006269">
    <property type="term" value="P:DNA replication, synthesis of primer"/>
    <property type="evidence" value="ECO:0007669"/>
    <property type="project" value="UniProtKB-UniRule"/>
</dbReference>
<dbReference type="HAMAP" id="MF_00974">
    <property type="entry name" value="DNA_primase_DnaG"/>
    <property type="match status" value="1"/>
</dbReference>
<dbReference type="Pfam" id="PF08278">
    <property type="entry name" value="DnaG_DnaB_bind"/>
    <property type="match status" value="1"/>
</dbReference>
<dbReference type="Pfam" id="PF01807">
    <property type="entry name" value="Zn_ribbon_DnaG"/>
    <property type="match status" value="1"/>
</dbReference>
<dbReference type="InterPro" id="IPR034151">
    <property type="entry name" value="TOPRIM_DnaG_bac"/>
</dbReference>
<comment type="subunit">
    <text evidence="12">Monomer. Interacts with DnaB.</text>
</comment>
<dbReference type="RefSeq" id="WP_034839295.1">
    <property type="nucleotide sequence ID" value="NZ_JOKH01000004.1"/>
</dbReference>
<dbReference type="InterPro" id="IPR006295">
    <property type="entry name" value="DNA_primase_DnaG"/>
</dbReference>
<feature type="zinc finger region" description="CHC2-type" evidence="12 14">
    <location>
        <begin position="40"/>
        <end position="64"/>
    </location>
</feature>
<dbReference type="EMBL" id="JOKH01000004">
    <property type="protein sequence ID" value="KEQ16958.1"/>
    <property type="molecule type" value="Genomic_DNA"/>
</dbReference>
<dbReference type="Proteomes" id="UP000028073">
    <property type="component" value="Unassembled WGS sequence"/>
</dbReference>
<dbReference type="InterPro" id="IPR030846">
    <property type="entry name" value="DnaG_bac"/>
</dbReference>
<dbReference type="PROSITE" id="PS50880">
    <property type="entry name" value="TOPRIM"/>
    <property type="match status" value="1"/>
</dbReference>
<comment type="caution">
    <text evidence="16">The sequence shown here is derived from an EMBL/GenBank/DDBJ whole genome shotgun (WGS) entry which is preliminary data.</text>
</comment>
<dbReference type="InterPro" id="IPR019475">
    <property type="entry name" value="DNA_primase_DnaB-bd"/>
</dbReference>
<keyword evidence="5 12" id="KW-0235">DNA replication</keyword>
<keyword evidence="17" id="KW-1185">Reference proteome</keyword>
<evidence type="ECO:0000313" key="16">
    <source>
        <dbReference type="EMBL" id="KEQ16958.1"/>
    </source>
</evidence>
<evidence type="ECO:0000256" key="6">
    <source>
        <dbReference type="ARBA" id="ARBA00022723"/>
    </source>
</evidence>
<reference evidence="16 17" key="1">
    <citation type="submission" date="2014-06" db="EMBL/GenBank/DDBJ databases">
        <title>Whole Genome Sequences of Three Symbiotic Endozoicomonas Bacteria.</title>
        <authorList>
            <person name="Neave M.J."/>
            <person name="Apprill A."/>
            <person name="Voolstra C.R."/>
        </authorList>
    </citation>
    <scope>NUCLEOTIDE SEQUENCE [LARGE SCALE GENOMIC DNA]</scope>
    <source>
        <strain evidence="16 17">DSM 25634</strain>
    </source>
</reference>
<evidence type="ECO:0000259" key="15">
    <source>
        <dbReference type="PROSITE" id="PS50880"/>
    </source>
</evidence>
<dbReference type="InterPro" id="IPR013173">
    <property type="entry name" value="DNA_primase_DnaG_DnaB-bd_dom"/>
</dbReference>
<feature type="domain" description="Toprim" evidence="15">
    <location>
        <begin position="258"/>
        <end position="340"/>
    </location>
</feature>
<dbReference type="PANTHER" id="PTHR30313:SF2">
    <property type="entry name" value="DNA PRIMASE"/>
    <property type="match status" value="1"/>
</dbReference>
<dbReference type="SMART" id="SM00766">
    <property type="entry name" value="DnaG_DnaB_bind"/>
    <property type="match status" value="1"/>
</dbReference>
<name>A0A081NET5_9GAMM</name>
<dbReference type="EC" id="2.7.7.101" evidence="12"/>
<comment type="similarity">
    <text evidence="12 13">Belongs to the DnaG primase family.</text>
</comment>
<dbReference type="InterPro" id="IPR002694">
    <property type="entry name" value="Znf_CHC2"/>
</dbReference>
<dbReference type="GO" id="GO:0003677">
    <property type="term" value="F:DNA binding"/>
    <property type="evidence" value="ECO:0007669"/>
    <property type="project" value="UniProtKB-KW"/>
</dbReference>
<evidence type="ECO:0000256" key="10">
    <source>
        <dbReference type="ARBA" id="ARBA00023125"/>
    </source>
</evidence>
<dbReference type="FunFam" id="3.90.980.10:FF:000001">
    <property type="entry name" value="DNA primase"/>
    <property type="match status" value="1"/>
</dbReference>
<dbReference type="OrthoDB" id="9803773at2"/>
<dbReference type="InterPro" id="IPR006171">
    <property type="entry name" value="TOPRIM_dom"/>
</dbReference>
<dbReference type="SUPFAM" id="SSF57783">
    <property type="entry name" value="Zinc beta-ribbon"/>
    <property type="match status" value="1"/>
</dbReference>
<dbReference type="FunFam" id="3.90.580.10:FF:000001">
    <property type="entry name" value="DNA primase"/>
    <property type="match status" value="1"/>
</dbReference>
<dbReference type="AlphaFoldDB" id="A0A081NET5"/>
<organism evidence="16 17">
    <name type="scientific">Endozoicomonas numazuensis</name>
    <dbReference type="NCBI Taxonomy" id="1137799"/>
    <lineage>
        <taxon>Bacteria</taxon>
        <taxon>Pseudomonadati</taxon>
        <taxon>Pseudomonadota</taxon>
        <taxon>Gammaproteobacteria</taxon>
        <taxon>Oceanospirillales</taxon>
        <taxon>Endozoicomonadaceae</taxon>
        <taxon>Endozoicomonas</taxon>
    </lineage>
</organism>
<evidence type="ECO:0000256" key="2">
    <source>
        <dbReference type="ARBA" id="ARBA00022515"/>
    </source>
</evidence>
<keyword evidence="7 12" id="KW-0863">Zinc-finger</keyword>
<dbReference type="InterPro" id="IPR037068">
    <property type="entry name" value="DNA_primase_core_N_sf"/>
</dbReference>